<dbReference type="OrthoDB" id="165343at2"/>
<organism evidence="6 7">
    <name type="scientific">Sporocytophaga myxococcoides</name>
    <dbReference type="NCBI Taxonomy" id="153721"/>
    <lineage>
        <taxon>Bacteria</taxon>
        <taxon>Pseudomonadati</taxon>
        <taxon>Bacteroidota</taxon>
        <taxon>Cytophagia</taxon>
        <taxon>Cytophagales</taxon>
        <taxon>Cytophagaceae</taxon>
        <taxon>Sporocytophaga</taxon>
    </lineage>
</organism>
<dbReference type="Pfam" id="PF00355">
    <property type="entry name" value="Rieske"/>
    <property type="match status" value="1"/>
</dbReference>
<protein>
    <submittedName>
        <fullName evidence="6">Rieske (2Fe-2S) domain-containing protein</fullName>
    </submittedName>
</protein>
<evidence type="ECO:0000259" key="5">
    <source>
        <dbReference type="PROSITE" id="PS51296"/>
    </source>
</evidence>
<dbReference type="Proteomes" id="UP000030185">
    <property type="component" value="Unassembled WGS sequence"/>
</dbReference>
<name>A0A098LLA5_9BACT</name>
<dbReference type="RefSeq" id="WP_045469747.1">
    <property type="nucleotide sequence ID" value="NZ_BBLT01000016.1"/>
</dbReference>
<keyword evidence="4" id="KW-0411">Iron-sulfur</keyword>
<reference evidence="6 7" key="1">
    <citation type="submission" date="2014-09" db="EMBL/GenBank/DDBJ databases">
        <title>Sporocytophaga myxococcoides PG-01 genome sequencing.</title>
        <authorList>
            <person name="Liu L."/>
            <person name="Gao P.J."/>
            <person name="Chen G.J."/>
            <person name="Wang L.S."/>
        </authorList>
    </citation>
    <scope>NUCLEOTIDE SEQUENCE [LARGE SCALE GENOMIC DNA]</scope>
    <source>
        <strain evidence="6 7">PG-01</strain>
    </source>
</reference>
<evidence type="ECO:0000313" key="7">
    <source>
        <dbReference type="Proteomes" id="UP000030185"/>
    </source>
</evidence>
<evidence type="ECO:0000256" key="4">
    <source>
        <dbReference type="ARBA" id="ARBA00023014"/>
    </source>
</evidence>
<keyword evidence="3" id="KW-0408">Iron</keyword>
<keyword evidence="7" id="KW-1185">Reference proteome</keyword>
<evidence type="ECO:0000313" key="6">
    <source>
        <dbReference type="EMBL" id="GAL87725.1"/>
    </source>
</evidence>
<dbReference type="InterPro" id="IPR017941">
    <property type="entry name" value="Rieske_2Fe-2S"/>
</dbReference>
<dbReference type="PROSITE" id="PS51296">
    <property type="entry name" value="RIESKE"/>
    <property type="match status" value="1"/>
</dbReference>
<dbReference type="GO" id="GO:0051537">
    <property type="term" value="F:2 iron, 2 sulfur cluster binding"/>
    <property type="evidence" value="ECO:0007669"/>
    <property type="project" value="UniProtKB-KW"/>
</dbReference>
<evidence type="ECO:0000256" key="1">
    <source>
        <dbReference type="ARBA" id="ARBA00022714"/>
    </source>
</evidence>
<dbReference type="eggNOG" id="COG0723">
    <property type="taxonomic scope" value="Bacteria"/>
</dbReference>
<dbReference type="PROSITE" id="PS51257">
    <property type="entry name" value="PROKAR_LIPOPROTEIN"/>
    <property type="match status" value="1"/>
</dbReference>
<feature type="domain" description="Rieske" evidence="5">
    <location>
        <begin position="33"/>
        <end position="131"/>
    </location>
</feature>
<dbReference type="Gene3D" id="2.102.10.10">
    <property type="entry name" value="Rieske [2Fe-2S] iron-sulphur domain"/>
    <property type="match status" value="1"/>
</dbReference>
<comment type="caution">
    <text evidence="6">The sequence shown here is derived from an EMBL/GenBank/DDBJ whole genome shotgun (WGS) entry which is preliminary data.</text>
</comment>
<accession>A0A098LLA5</accession>
<dbReference type="SUPFAM" id="SSF50022">
    <property type="entry name" value="ISP domain"/>
    <property type="match status" value="1"/>
</dbReference>
<keyword evidence="1" id="KW-0001">2Fe-2S</keyword>
<dbReference type="EMBL" id="BBLT01000016">
    <property type="protein sequence ID" value="GAL87725.1"/>
    <property type="molecule type" value="Genomic_DNA"/>
</dbReference>
<evidence type="ECO:0000256" key="2">
    <source>
        <dbReference type="ARBA" id="ARBA00022723"/>
    </source>
</evidence>
<proteinExistence type="predicted"/>
<dbReference type="STRING" id="153721.MYP_4956"/>
<dbReference type="AlphaFoldDB" id="A0A098LLA5"/>
<keyword evidence="2" id="KW-0479">Metal-binding</keyword>
<gene>
    <name evidence="6" type="ORF">MYP_4956</name>
</gene>
<dbReference type="GO" id="GO:0046872">
    <property type="term" value="F:metal ion binding"/>
    <property type="evidence" value="ECO:0007669"/>
    <property type="project" value="UniProtKB-KW"/>
</dbReference>
<dbReference type="InterPro" id="IPR036922">
    <property type="entry name" value="Rieske_2Fe-2S_sf"/>
</dbReference>
<evidence type="ECO:0000256" key="3">
    <source>
        <dbReference type="ARBA" id="ARBA00023004"/>
    </source>
</evidence>
<sequence length="134" mass="14626">MQRLNFFKVTILTFSFLFIGNILSSCKKDNPNPYVNFTLDLNENSNSALRMPGGSVVSNGAIIVSYSNSFIAFSNSCTYDGCGLSYSSISNHFICSCDGSEFDINGRFLYGSPSPNIPKFNVTQNGSLLTIISQ</sequence>